<dbReference type="EMBL" id="LCRX01000011">
    <property type="protein sequence ID" value="KKW42032.1"/>
    <property type="molecule type" value="Genomic_DNA"/>
</dbReference>
<dbReference type="SUPFAM" id="SSF102405">
    <property type="entry name" value="MCP/YpsA-like"/>
    <property type="match status" value="2"/>
</dbReference>
<protein>
    <recommendedName>
        <fullName evidence="3">Cytokinin riboside 5'-monophosphate phosphoribohydrolase</fullName>
    </recommendedName>
</protein>
<accession>A0A0G2AL72</accession>
<evidence type="ECO:0000313" key="2">
    <source>
        <dbReference type="Proteomes" id="UP000033870"/>
    </source>
</evidence>
<dbReference type="InterPro" id="IPR031100">
    <property type="entry name" value="LOG_fam"/>
</dbReference>
<gene>
    <name evidence="1" type="ORF">UY92_C0011G0054</name>
</gene>
<dbReference type="GO" id="GO:0016787">
    <property type="term" value="F:hydrolase activity"/>
    <property type="evidence" value="ECO:0007669"/>
    <property type="project" value="InterPro"/>
</dbReference>
<dbReference type="Proteomes" id="UP000033870">
    <property type="component" value="Unassembled WGS sequence"/>
</dbReference>
<sequence>MKKDTIRKMQEQASHVFGYALREGDYREPWQIFRIMAEFVEGYQFLSQLKNEVTILGSARIPDGHEFCRAARELARLLGQAGFTVITGGGPGIMEAANRGAKEGGGESIGLNIQLPFEQVINPYVTKSTSFHYFFTRKVMLTSPANAFVYFPGGFGTMDEFFEVADLMELGLMSRTPMVLVGRKFWTPLMEFLRAKACPFGSVPEADVASWKIEDDPAQAFAHLKEVKDVVRPCELDSNNFQCQGNIDWRIFRIMAELVEGFEFVTNLQHRAVTVLGTKGVNPGTSYYDSAYNLGSILAGEGYAVITGGQKGIAEAVNQGAFENGGESIGITMRMKGAVKSNPYLTKTIGFDFPFTRKLAVTTPTKAFVFYPGGFGTLHQLFEVLTLIQTKKMRKVPVILMDHDFWQPLHEFIKEAMVTELETIADEDDELYQIVDSEESVLRVIADFESRQAPVLLDLPGSGLSPVKA</sequence>
<dbReference type="PANTHER" id="PTHR43393">
    <property type="entry name" value="CYTOKININ RIBOSIDE 5'-MONOPHOSPHATE PHOSPHORIBOHYDROLASE"/>
    <property type="match status" value="1"/>
</dbReference>
<comment type="caution">
    <text evidence="1">The sequence shown here is derived from an EMBL/GenBank/DDBJ whole genome shotgun (WGS) entry which is preliminary data.</text>
</comment>
<organism evidence="1 2">
    <name type="scientific">Candidatus Magasanikbacteria bacterium GW2011_GWA2_56_11</name>
    <dbReference type="NCBI Taxonomy" id="1619044"/>
    <lineage>
        <taxon>Bacteria</taxon>
        <taxon>Candidatus Magasanikiibacteriota</taxon>
    </lineage>
</organism>
<dbReference type="InterPro" id="IPR005269">
    <property type="entry name" value="LOG"/>
</dbReference>
<dbReference type="GO" id="GO:0009691">
    <property type="term" value="P:cytokinin biosynthetic process"/>
    <property type="evidence" value="ECO:0007669"/>
    <property type="project" value="InterPro"/>
</dbReference>
<reference evidence="1 2" key="1">
    <citation type="journal article" date="2015" name="Nature">
        <title>rRNA introns, odd ribosomes, and small enigmatic genomes across a large radiation of phyla.</title>
        <authorList>
            <person name="Brown C.T."/>
            <person name="Hug L.A."/>
            <person name="Thomas B.C."/>
            <person name="Sharon I."/>
            <person name="Castelle C.J."/>
            <person name="Singh A."/>
            <person name="Wilkins M.J."/>
            <person name="Williams K.H."/>
            <person name="Banfield J.F."/>
        </authorList>
    </citation>
    <scope>NUCLEOTIDE SEQUENCE [LARGE SCALE GENOMIC DNA]</scope>
</reference>
<dbReference type="InterPro" id="IPR052341">
    <property type="entry name" value="LOG_family_nucleotidases"/>
</dbReference>
<dbReference type="PANTHER" id="PTHR43393:SF3">
    <property type="entry name" value="LYSINE DECARBOXYLASE-LIKE PROTEIN"/>
    <property type="match status" value="1"/>
</dbReference>
<dbReference type="STRING" id="1619044.UY92_C0011G0054"/>
<proteinExistence type="predicted"/>
<evidence type="ECO:0000313" key="1">
    <source>
        <dbReference type="EMBL" id="KKW42032.1"/>
    </source>
</evidence>
<dbReference type="Pfam" id="PF03641">
    <property type="entry name" value="Lysine_decarbox"/>
    <property type="match status" value="2"/>
</dbReference>
<name>A0A0G2AL72_9BACT</name>
<dbReference type="PATRIC" id="fig|1619044.3.peg.849"/>
<dbReference type="Gene3D" id="3.40.50.450">
    <property type="match status" value="2"/>
</dbReference>
<dbReference type="NCBIfam" id="TIGR00730">
    <property type="entry name" value="Rossman fold protein, TIGR00730 family"/>
    <property type="match status" value="2"/>
</dbReference>
<dbReference type="GO" id="GO:0005829">
    <property type="term" value="C:cytosol"/>
    <property type="evidence" value="ECO:0007669"/>
    <property type="project" value="TreeGrafter"/>
</dbReference>
<evidence type="ECO:0008006" key="3">
    <source>
        <dbReference type="Google" id="ProtNLM"/>
    </source>
</evidence>
<dbReference type="AlphaFoldDB" id="A0A0G2AL72"/>